<reference evidence="4" key="1">
    <citation type="submission" date="2020-05" db="EMBL/GenBank/DDBJ databases">
        <title>Phylogenomic resolution of chytrid fungi.</title>
        <authorList>
            <person name="Stajich J.E."/>
            <person name="Amses K."/>
            <person name="Simmons R."/>
            <person name="Seto K."/>
            <person name="Myers J."/>
            <person name="Bonds A."/>
            <person name="Quandt C.A."/>
            <person name="Barry K."/>
            <person name="Liu P."/>
            <person name="Grigoriev I."/>
            <person name="Longcore J.E."/>
            <person name="James T.Y."/>
        </authorList>
    </citation>
    <scope>NUCLEOTIDE SEQUENCE</scope>
    <source>
        <strain evidence="4">JEL0379</strain>
    </source>
</reference>
<dbReference type="InterPro" id="IPR023803">
    <property type="entry name" value="Ribosomal_bS16_dom_sf"/>
</dbReference>
<dbReference type="AlphaFoldDB" id="A0AAD5XPP5"/>
<evidence type="ECO:0000256" key="2">
    <source>
        <dbReference type="ARBA" id="ARBA00022980"/>
    </source>
</evidence>
<evidence type="ECO:0000313" key="4">
    <source>
        <dbReference type="EMBL" id="KAJ3182704.1"/>
    </source>
</evidence>
<keyword evidence="5" id="KW-1185">Reference proteome</keyword>
<comment type="similarity">
    <text evidence="1">Belongs to the bacterial ribosomal protein bS16 family.</text>
</comment>
<dbReference type="GO" id="GO:0003735">
    <property type="term" value="F:structural constituent of ribosome"/>
    <property type="evidence" value="ECO:0007669"/>
    <property type="project" value="InterPro"/>
</dbReference>
<organism evidence="4 5">
    <name type="scientific">Geranomyces variabilis</name>
    <dbReference type="NCBI Taxonomy" id="109894"/>
    <lineage>
        <taxon>Eukaryota</taxon>
        <taxon>Fungi</taxon>
        <taxon>Fungi incertae sedis</taxon>
        <taxon>Chytridiomycota</taxon>
        <taxon>Chytridiomycota incertae sedis</taxon>
        <taxon>Chytridiomycetes</taxon>
        <taxon>Spizellomycetales</taxon>
        <taxon>Powellomycetaceae</taxon>
        <taxon>Geranomyces</taxon>
    </lineage>
</organism>
<dbReference type="EMBL" id="JADGJQ010000008">
    <property type="protein sequence ID" value="KAJ3182704.1"/>
    <property type="molecule type" value="Genomic_DNA"/>
</dbReference>
<dbReference type="Pfam" id="PF00886">
    <property type="entry name" value="Ribosomal_S16"/>
    <property type="match status" value="1"/>
</dbReference>
<dbReference type="HAMAP" id="MF_00385">
    <property type="entry name" value="Ribosomal_bS16"/>
    <property type="match status" value="1"/>
</dbReference>
<evidence type="ECO:0008006" key="6">
    <source>
        <dbReference type="Google" id="ProtNLM"/>
    </source>
</evidence>
<evidence type="ECO:0000313" key="5">
    <source>
        <dbReference type="Proteomes" id="UP001212152"/>
    </source>
</evidence>
<dbReference type="Gene3D" id="3.30.1320.10">
    <property type="match status" value="1"/>
</dbReference>
<dbReference type="PANTHER" id="PTHR12919:SF20">
    <property type="entry name" value="SMALL RIBOSOMAL SUBUNIT PROTEIN BS16M"/>
    <property type="match status" value="1"/>
</dbReference>
<evidence type="ECO:0000256" key="3">
    <source>
        <dbReference type="ARBA" id="ARBA00023274"/>
    </source>
</evidence>
<gene>
    <name evidence="4" type="ORF">HDU87_008043</name>
</gene>
<comment type="caution">
    <text evidence="4">The sequence shown here is derived from an EMBL/GenBank/DDBJ whole genome shotgun (WGS) entry which is preliminary data.</text>
</comment>
<dbReference type="PROSITE" id="PS00732">
    <property type="entry name" value="RIBOSOMAL_S16"/>
    <property type="match status" value="1"/>
</dbReference>
<protein>
    <recommendedName>
        <fullName evidence="6">Ribosomal protein S16</fullName>
    </recommendedName>
</protein>
<keyword evidence="2" id="KW-0689">Ribosomal protein</keyword>
<dbReference type="GO" id="GO:0032543">
    <property type="term" value="P:mitochondrial translation"/>
    <property type="evidence" value="ECO:0007669"/>
    <property type="project" value="TreeGrafter"/>
</dbReference>
<dbReference type="InterPro" id="IPR000307">
    <property type="entry name" value="Ribosomal_bS16"/>
</dbReference>
<dbReference type="GO" id="GO:0005763">
    <property type="term" value="C:mitochondrial small ribosomal subunit"/>
    <property type="evidence" value="ECO:0007669"/>
    <property type="project" value="TreeGrafter"/>
</dbReference>
<dbReference type="SUPFAM" id="SSF54565">
    <property type="entry name" value="Ribosomal protein S16"/>
    <property type="match status" value="1"/>
</dbReference>
<name>A0AAD5XPP5_9FUNG</name>
<dbReference type="PANTHER" id="PTHR12919">
    <property type="entry name" value="30S RIBOSOMAL PROTEIN S16"/>
    <property type="match status" value="1"/>
</dbReference>
<dbReference type="NCBIfam" id="TIGR00002">
    <property type="entry name" value="S16"/>
    <property type="match status" value="1"/>
</dbReference>
<dbReference type="Proteomes" id="UP001212152">
    <property type="component" value="Unassembled WGS sequence"/>
</dbReference>
<sequence length="184" mass="20246">MVVRIRLARWGASKHPFYGIVAANHRAARDGKHLERLGTYNPLPDAAGVKRIELNMDRIKYWLGVGAQPSDRVAWLLAKVNLIPLTPSQLQNQGLVSLNDRKTWEVEVKDQAGTVLAQLSAAEAREVLAGSSLATQLPADEIVGREVEKTRVVRANISLDGTPPTEPLTDAERLLVLKEFSGIR</sequence>
<accession>A0AAD5XPP5</accession>
<keyword evidence="3" id="KW-0687">Ribonucleoprotein</keyword>
<proteinExistence type="inferred from homology"/>
<dbReference type="InterPro" id="IPR020592">
    <property type="entry name" value="Ribosomal_bS16_CS"/>
</dbReference>
<evidence type="ECO:0000256" key="1">
    <source>
        <dbReference type="ARBA" id="ARBA00006668"/>
    </source>
</evidence>